<feature type="region of interest" description="Disordered" evidence="1">
    <location>
        <begin position="1"/>
        <end position="21"/>
    </location>
</feature>
<feature type="compositionally biased region" description="Polar residues" evidence="1">
    <location>
        <begin position="1"/>
        <end position="13"/>
    </location>
</feature>
<organism evidence="2 3">
    <name type="scientific">Galerina marginata (strain CBS 339.88)</name>
    <dbReference type="NCBI Taxonomy" id="685588"/>
    <lineage>
        <taxon>Eukaryota</taxon>
        <taxon>Fungi</taxon>
        <taxon>Dikarya</taxon>
        <taxon>Basidiomycota</taxon>
        <taxon>Agaricomycotina</taxon>
        <taxon>Agaricomycetes</taxon>
        <taxon>Agaricomycetidae</taxon>
        <taxon>Agaricales</taxon>
        <taxon>Agaricineae</taxon>
        <taxon>Strophariaceae</taxon>
        <taxon>Galerina</taxon>
    </lineage>
</organism>
<accession>A0A067SPH9</accession>
<feature type="compositionally biased region" description="Basic and acidic residues" evidence="1">
    <location>
        <begin position="135"/>
        <end position="144"/>
    </location>
</feature>
<dbReference type="Proteomes" id="UP000027222">
    <property type="component" value="Unassembled WGS sequence"/>
</dbReference>
<reference evidence="3" key="1">
    <citation type="journal article" date="2014" name="Proc. Natl. Acad. Sci. U.S.A.">
        <title>Extensive sampling of basidiomycete genomes demonstrates inadequacy of the white-rot/brown-rot paradigm for wood decay fungi.</title>
        <authorList>
            <person name="Riley R."/>
            <person name="Salamov A.A."/>
            <person name="Brown D.W."/>
            <person name="Nagy L.G."/>
            <person name="Floudas D."/>
            <person name="Held B.W."/>
            <person name="Levasseur A."/>
            <person name="Lombard V."/>
            <person name="Morin E."/>
            <person name="Otillar R."/>
            <person name="Lindquist E.A."/>
            <person name="Sun H."/>
            <person name="LaButti K.M."/>
            <person name="Schmutz J."/>
            <person name="Jabbour D."/>
            <person name="Luo H."/>
            <person name="Baker S.E."/>
            <person name="Pisabarro A.G."/>
            <person name="Walton J.D."/>
            <person name="Blanchette R.A."/>
            <person name="Henrissat B."/>
            <person name="Martin F."/>
            <person name="Cullen D."/>
            <person name="Hibbett D.S."/>
            <person name="Grigoriev I.V."/>
        </authorList>
    </citation>
    <scope>NUCLEOTIDE SEQUENCE [LARGE SCALE GENOMIC DNA]</scope>
    <source>
        <strain evidence="3">CBS 339.88</strain>
    </source>
</reference>
<evidence type="ECO:0000313" key="3">
    <source>
        <dbReference type="Proteomes" id="UP000027222"/>
    </source>
</evidence>
<sequence length="436" mass="49544">MSSKEATSAQATLKKQRSIPAVSTSTTLPFNGAYATNLPQAPQHPSVRFATTSKPMPLQSSMKRPLLEPSVPGGTAGGIHASMTPIGGPPRETATVGGGTTTLPGAKSAITPSHNLSASPTRSSTGLTSPPQSPETHKYSKAAREAAETACMEAQSLPLEVVMMRVYEAAHDKAATVYMTQHGRHQVDIAGYQQHLMAQLKEREGECKTLREQVLRVEKLSAEERGRSQVETKNLRRQLEQGETDIEKKERERIQKEEQEKEKEGQERINRHLLEKHEGDKKSWKSERNLWAEEKAALVKTVEELKREVKSLEGAKSKALKQAEDLTRQKADLEVLMEVGRTGYESHRKRWEQEKAIMVERLREERRELLDLRAGKRERDDEDDALSEHDWNCRWDRKRKERITRGITRASKWRSRRKRATGRKRNMRPKTKRWNG</sequence>
<protein>
    <submittedName>
        <fullName evidence="2">Uncharacterized protein</fullName>
    </submittedName>
</protein>
<feature type="compositionally biased region" description="Polar residues" evidence="1">
    <location>
        <begin position="49"/>
        <end position="62"/>
    </location>
</feature>
<feature type="region of interest" description="Disordered" evidence="1">
    <location>
        <begin position="223"/>
        <end position="280"/>
    </location>
</feature>
<feature type="region of interest" description="Disordered" evidence="1">
    <location>
        <begin position="406"/>
        <end position="436"/>
    </location>
</feature>
<feature type="region of interest" description="Disordered" evidence="1">
    <location>
        <begin position="34"/>
        <end position="144"/>
    </location>
</feature>
<gene>
    <name evidence="2" type="ORF">GALMADRAFT_212834</name>
</gene>
<proteinExistence type="predicted"/>
<dbReference type="EMBL" id="KL142387">
    <property type="protein sequence ID" value="KDR72811.1"/>
    <property type="molecule type" value="Genomic_DNA"/>
</dbReference>
<name>A0A067SPH9_GALM3</name>
<feature type="compositionally biased region" description="Basic residues" evidence="1">
    <location>
        <begin position="411"/>
        <end position="436"/>
    </location>
</feature>
<feature type="compositionally biased region" description="Polar residues" evidence="1">
    <location>
        <begin position="110"/>
        <end position="130"/>
    </location>
</feature>
<evidence type="ECO:0000256" key="1">
    <source>
        <dbReference type="SAM" id="MobiDB-lite"/>
    </source>
</evidence>
<dbReference type="OrthoDB" id="10620901at2759"/>
<dbReference type="HOGENOM" id="CLU_628571_0_0_1"/>
<dbReference type="STRING" id="685588.A0A067SPH9"/>
<evidence type="ECO:0000313" key="2">
    <source>
        <dbReference type="EMBL" id="KDR72811.1"/>
    </source>
</evidence>
<keyword evidence="3" id="KW-1185">Reference proteome</keyword>
<dbReference type="AlphaFoldDB" id="A0A067SPH9"/>